<gene>
    <name evidence="2" type="ORF">MNBD_GAMMA10-1630</name>
</gene>
<name>A0A3B0YRD4_9ZZZZ</name>
<dbReference type="InterPro" id="IPR054555">
    <property type="entry name" value="T3SS_HopBF1-like"/>
</dbReference>
<protein>
    <recommendedName>
        <fullName evidence="1">Type III secretion system effector HopBF1-like domain-containing protein</fullName>
    </recommendedName>
</protein>
<dbReference type="CDD" id="cd20900">
    <property type="entry name" value="HopBF1"/>
    <property type="match status" value="1"/>
</dbReference>
<dbReference type="EMBL" id="UOFJ01000599">
    <property type="protein sequence ID" value="VAW71414.1"/>
    <property type="molecule type" value="Genomic_DNA"/>
</dbReference>
<dbReference type="Pfam" id="PF26324">
    <property type="entry name" value="HopBF1_kinase"/>
    <property type="match status" value="1"/>
</dbReference>
<evidence type="ECO:0000259" key="1">
    <source>
        <dbReference type="Pfam" id="PF26324"/>
    </source>
</evidence>
<accession>A0A3B0YRD4</accession>
<evidence type="ECO:0000313" key="2">
    <source>
        <dbReference type="EMBL" id="VAW71414.1"/>
    </source>
</evidence>
<feature type="domain" description="Type III secretion system effector HopBF1-like" evidence="1">
    <location>
        <begin position="10"/>
        <end position="152"/>
    </location>
</feature>
<organism evidence="2">
    <name type="scientific">hydrothermal vent metagenome</name>
    <dbReference type="NCBI Taxonomy" id="652676"/>
    <lineage>
        <taxon>unclassified sequences</taxon>
        <taxon>metagenomes</taxon>
        <taxon>ecological metagenomes</taxon>
    </lineage>
</organism>
<sequence length="184" mass="20804">MFIQNKINFKDVYILKDDMVMAVSLPGDACIEQMGEELNALNQLKEPPIEISVVHAKGGFEYEGQPAMVMERMEGSDRDLVAENLDGIRMLPMPESERLTEIVRNNKGRAIDSLCEIKKRVEINKIEIMDIRFLIAADGEFVVSNPYEIVCEVGIPGGIKYAEEVNENYTISKIDNLMEYIKGL</sequence>
<dbReference type="AlphaFoldDB" id="A0A3B0YRD4"/>
<reference evidence="2" key="1">
    <citation type="submission" date="2018-06" db="EMBL/GenBank/DDBJ databases">
        <authorList>
            <person name="Zhirakovskaya E."/>
        </authorList>
    </citation>
    <scope>NUCLEOTIDE SEQUENCE</scope>
</reference>
<proteinExistence type="predicted"/>